<evidence type="ECO:0000313" key="7">
    <source>
        <dbReference type="Ensembl" id="ENSACIP00000014101.1"/>
    </source>
</evidence>
<dbReference type="InterPro" id="IPR008983">
    <property type="entry name" value="Tumour_necrosis_fac-like_dom"/>
</dbReference>
<evidence type="ECO:0000256" key="4">
    <source>
        <dbReference type="ARBA" id="ARBA00023136"/>
    </source>
</evidence>
<feature type="domain" description="THD" evidence="6">
    <location>
        <begin position="95"/>
        <end position="235"/>
    </location>
</feature>
<organism evidence="7 8">
    <name type="scientific">Amphilophus citrinellus</name>
    <name type="common">Midas cichlid</name>
    <name type="synonym">Cichlasoma citrinellum</name>
    <dbReference type="NCBI Taxonomy" id="61819"/>
    <lineage>
        <taxon>Eukaryota</taxon>
        <taxon>Metazoa</taxon>
        <taxon>Chordata</taxon>
        <taxon>Craniata</taxon>
        <taxon>Vertebrata</taxon>
        <taxon>Euteleostomi</taxon>
        <taxon>Actinopterygii</taxon>
        <taxon>Neopterygii</taxon>
        <taxon>Teleostei</taxon>
        <taxon>Neoteleostei</taxon>
        <taxon>Acanthomorphata</taxon>
        <taxon>Ovalentaria</taxon>
        <taxon>Cichlomorphae</taxon>
        <taxon>Cichliformes</taxon>
        <taxon>Cichlidae</taxon>
        <taxon>New World cichlids</taxon>
        <taxon>Cichlasomatinae</taxon>
        <taxon>Heroini</taxon>
        <taxon>Amphilophus</taxon>
    </lineage>
</organism>
<keyword evidence="8" id="KW-1185">Reference proteome</keyword>
<feature type="transmembrane region" description="Helical" evidence="5">
    <location>
        <begin position="37"/>
        <end position="62"/>
    </location>
</feature>
<evidence type="ECO:0000256" key="3">
    <source>
        <dbReference type="ARBA" id="ARBA00022514"/>
    </source>
</evidence>
<name>A0A3Q0RTR4_AMPCI</name>
<dbReference type="GO" id="GO:0005615">
    <property type="term" value="C:extracellular space"/>
    <property type="evidence" value="ECO:0007669"/>
    <property type="project" value="UniProtKB-KW"/>
</dbReference>
<evidence type="ECO:0000259" key="6">
    <source>
        <dbReference type="PROSITE" id="PS50049"/>
    </source>
</evidence>
<feature type="transmembrane region" description="Helical" evidence="5">
    <location>
        <begin position="82"/>
        <end position="102"/>
    </location>
</feature>
<dbReference type="CDD" id="cd00184">
    <property type="entry name" value="TNF"/>
    <property type="match status" value="1"/>
</dbReference>
<reference evidence="7" key="2">
    <citation type="submission" date="2025-09" db="UniProtKB">
        <authorList>
            <consortium name="Ensembl"/>
        </authorList>
    </citation>
    <scope>IDENTIFICATION</scope>
</reference>
<dbReference type="GO" id="GO:0005125">
    <property type="term" value="F:cytokine activity"/>
    <property type="evidence" value="ECO:0007669"/>
    <property type="project" value="UniProtKB-KW"/>
</dbReference>
<keyword evidence="4 5" id="KW-0472">Membrane</keyword>
<keyword evidence="5" id="KW-1133">Transmembrane helix</keyword>
<evidence type="ECO:0000256" key="5">
    <source>
        <dbReference type="SAM" id="Phobius"/>
    </source>
</evidence>
<keyword evidence="5" id="KW-0812">Transmembrane</keyword>
<dbReference type="Gene3D" id="2.60.120.40">
    <property type="match status" value="1"/>
</dbReference>
<dbReference type="Ensembl" id="ENSACIT00000014482.1">
    <property type="protein sequence ID" value="ENSACIP00000014101.1"/>
    <property type="gene ID" value="ENSACIG00000010984.1"/>
</dbReference>
<dbReference type="SUPFAM" id="SSF49842">
    <property type="entry name" value="TNF-like"/>
    <property type="match status" value="1"/>
</dbReference>
<dbReference type="PANTHER" id="PTHR11471">
    <property type="entry name" value="TUMOR NECROSIS FACTOR FAMILY MEMBER"/>
    <property type="match status" value="1"/>
</dbReference>
<dbReference type="Proteomes" id="UP000261340">
    <property type="component" value="Unplaced"/>
</dbReference>
<dbReference type="InterPro" id="IPR006053">
    <property type="entry name" value="TNF"/>
</dbReference>
<dbReference type="Pfam" id="PF00229">
    <property type="entry name" value="TNF"/>
    <property type="match status" value="1"/>
</dbReference>
<dbReference type="PROSITE" id="PS50049">
    <property type="entry name" value="THD_2"/>
    <property type="match status" value="1"/>
</dbReference>
<dbReference type="AlphaFoldDB" id="A0A3Q0RTR4"/>
<comment type="subcellular location">
    <subcellularLocation>
        <location evidence="1">Membrane</location>
    </subcellularLocation>
</comment>
<dbReference type="GO" id="GO:0016020">
    <property type="term" value="C:membrane"/>
    <property type="evidence" value="ECO:0007669"/>
    <property type="project" value="UniProtKB-SubCell"/>
</dbReference>
<comment type="similarity">
    <text evidence="2">Belongs to the tumor necrosis factor family.</text>
</comment>
<keyword evidence="3" id="KW-0202">Cytokine</keyword>
<evidence type="ECO:0000256" key="1">
    <source>
        <dbReference type="ARBA" id="ARBA00004370"/>
    </source>
</evidence>
<dbReference type="GeneTree" id="ENSGT01060000248544"/>
<dbReference type="PRINTS" id="PR01234">
    <property type="entry name" value="TNECROSISFCT"/>
</dbReference>
<dbReference type="GO" id="GO:0006955">
    <property type="term" value="P:immune response"/>
    <property type="evidence" value="ECO:0007669"/>
    <property type="project" value="InterPro"/>
</dbReference>
<dbReference type="OMA" id="NGQYLQW"/>
<evidence type="ECO:0000256" key="2">
    <source>
        <dbReference type="ARBA" id="ARBA00008670"/>
    </source>
</evidence>
<reference evidence="7" key="1">
    <citation type="submission" date="2025-08" db="UniProtKB">
        <authorList>
            <consortium name="Ensembl"/>
        </authorList>
    </citation>
    <scope>IDENTIFICATION</scope>
</reference>
<protein>
    <recommendedName>
        <fullName evidence="6">THD domain-containing protein</fullName>
    </recommendedName>
</protein>
<accession>A0A3Q0RTR4</accession>
<dbReference type="GO" id="GO:0005164">
    <property type="term" value="F:tumor necrosis factor receptor binding"/>
    <property type="evidence" value="ECO:0007669"/>
    <property type="project" value="InterPro"/>
</dbReference>
<evidence type="ECO:0000313" key="8">
    <source>
        <dbReference type="Proteomes" id="UP000261340"/>
    </source>
</evidence>
<dbReference type="PANTHER" id="PTHR11471:SF24">
    <property type="entry name" value="TUMOR NECROSIS FACTOR LIGAND SUPERFAMILY MEMBER 15"/>
    <property type="match status" value="1"/>
</dbReference>
<dbReference type="SMART" id="SM00207">
    <property type="entry name" value="TNF"/>
    <property type="match status" value="1"/>
</dbReference>
<sequence>MEEDRWSYEGGAEAVLQNKNTYVQLLRRSETRYKRMAKILAVALVLVLAGALPLLLTVLLGRQHVPPDSQVTFPFLPHIPKYSPGFPSIAFCLFSFLFFFLAPTGNNTNGKYLQWAHDIGIAYCHGGFNYSNGDLVVPRNGLYSVFLQITYQMKCPGRTIKLMNTVSHVKEEYGKDMNLLSSSHTVSCSTDGWSKSLYTAGLFFLKAKDRLHVTSSYPEYITKREYEVFFGAVFLSH</sequence>
<proteinExistence type="inferred from homology"/>
<dbReference type="InterPro" id="IPR006052">
    <property type="entry name" value="TNF_dom"/>
</dbReference>